<name>A0A1H3AP69_9PSEU</name>
<feature type="transmembrane region" description="Helical" evidence="1">
    <location>
        <begin position="45"/>
        <end position="66"/>
    </location>
</feature>
<sequence>MTTADWKRAAYGLLALPAFLGGARAQRWLARKLLGAEPGMGKPRYFAALVPSLVTFFLAVLIWYLVGRIATYGIFWDQSTGDVSWGGPSLLGAWVVHFFAALGMAVVCSAVLRPLTRLQNRLLSPVVPGAPREIIMANS</sequence>
<dbReference type="Proteomes" id="UP000199515">
    <property type="component" value="Unassembled WGS sequence"/>
</dbReference>
<dbReference type="EMBL" id="FNON01000002">
    <property type="protein sequence ID" value="SDX31497.1"/>
    <property type="molecule type" value="Genomic_DNA"/>
</dbReference>
<reference evidence="2 3" key="1">
    <citation type="submission" date="2016-10" db="EMBL/GenBank/DDBJ databases">
        <authorList>
            <person name="de Groot N.N."/>
        </authorList>
    </citation>
    <scope>NUCLEOTIDE SEQUENCE [LARGE SCALE GENOMIC DNA]</scope>
    <source>
        <strain evidence="2 3">CPCC 202699</strain>
    </source>
</reference>
<accession>A0A1H3AP69</accession>
<evidence type="ECO:0000313" key="3">
    <source>
        <dbReference type="Proteomes" id="UP000199515"/>
    </source>
</evidence>
<proteinExistence type="predicted"/>
<organism evidence="2 3">
    <name type="scientific">Amycolatopsis xylanica</name>
    <dbReference type="NCBI Taxonomy" id="589385"/>
    <lineage>
        <taxon>Bacteria</taxon>
        <taxon>Bacillati</taxon>
        <taxon>Actinomycetota</taxon>
        <taxon>Actinomycetes</taxon>
        <taxon>Pseudonocardiales</taxon>
        <taxon>Pseudonocardiaceae</taxon>
        <taxon>Amycolatopsis</taxon>
    </lineage>
</organism>
<evidence type="ECO:0000256" key="1">
    <source>
        <dbReference type="SAM" id="Phobius"/>
    </source>
</evidence>
<gene>
    <name evidence="2" type="ORF">SAMN05421504_1021005</name>
</gene>
<dbReference type="OrthoDB" id="4338017at2"/>
<keyword evidence="1" id="KW-1133">Transmembrane helix</keyword>
<keyword evidence="3" id="KW-1185">Reference proteome</keyword>
<dbReference type="RefSeq" id="WP_091288821.1">
    <property type="nucleotide sequence ID" value="NZ_FNON01000002.1"/>
</dbReference>
<dbReference type="STRING" id="589385.SAMN05421504_1021005"/>
<keyword evidence="1" id="KW-0812">Transmembrane</keyword>
<dbReference type="AlphaFoldDB" id="A0A1H3AP69"/>
<protein>
    <submittedName>
        <fullName evidence="2">Uncharacterized protein</fullName>
    </submittedName>
</protein>
<feature type="transmembrane region" description="Helical" evidence="1">
    <location>
        <begin position="91"/>
        <end position="112"/>
    </location>
</feature>
<keyword evidence="1" id="KW-0472">Membrane</keyword>
<evidence type="ECO:0000313" key="2">
    <source>
        <dbReference type="EMBL" id="SDX31497.1"/>
    </source>
</evidence>